<sequence length="164" mass="19599">MLYKDIIFTSKKEIKRELSLVALNQHFEFRIRRSSKNKFQATFKDDNCSFRVHEQKMDEGEYWQIRKFDKEHSYTIKVSKVGFGNLILFQGRFWQSNSSVIGELVSLKLRLNGTTLKPKDIMMEIQLHYGIHIQYTKDWQAKDHAESIIFRPIVDSFQRISLYL</sequence>
<name>A0AAD9U8P5_9ROSI</name>
<proteinExistence type="predicted"/>
<feature type="domain" description="Transposase MuDR plant" evidence="1">
    <location>
        <begin position="8"/>
        <end position="61"/>
    </location>
</feature>
<dbReference type="AlphaFoldDB" id="A0AAD9U8P5"/>
<gene>
    <name evidence="2" type="ORF">Ddye_016969</name>
</gene>
<dbReference type="InterPro" id="IPR004332">
    <property type="entry name" value="Transposase_MuDR"/>
</dbReference>
<accession>A0AAD9U8P5</accession>
<comment type="caution">
    <text evidence="2">The sequence shown here is derived from an EMBL/GenBank/DDBJ whole genome shotgun (WGS) entry which is preliminary data.</text>
</comment>
<evidence type="ECO:0000259" key="1">
    <source>
        <dbReference type="Pfam" id="PF03108"/>
    </source>
</evidence>
<dbReference type="Pfam" id="PF03108">
    <property type="entry name" value="DBD_Tnp_Mut"/>
    <property type="match status" value="1"/>
</dbReference>
<dbReference type="EMBL" id="JANJYI010000005">
    <property type="protein sequence ID" value="KAK2649480.1"/>
    <property type="molecule type" value="Genomic_DNA"/>
</dbReference>
<dbReference type="Proteomes" id="UP001280121">
    <property type="component" value="Unassembled WGS sequence"/>
</dbReference>
<reference evidence="2" key="1">
    <citation type="journal article" date="2023" name="Plant J.">
        <title>Genome sequences and population genomics provide insights into the demographic history, inbreeding, and mutation load of two 'living fossil' tree species of Dipteronia.</title>
        <authorList>
            <person name="Feng Y."/>
            <person name="Comes H.P."/>
            <person name="Chen J."/>
            <person name="Zhu S."/>
            <person name="Lu R."/>
            <person name="Zhang X."/>
            <person name="Li P."/>
            <person name="Qiu J."/>
            <person name="Olsen K.M."/>
            <person name="Qiu Y."/>
        </authorList>
    </citation>
    <scope>NUCLEOTIDE SEQUENCE</scope>
    <source>
        <strain evidence="2">KIB01</strain>
    </source>
</reference>
<keyword evidence="3" id="KW-1185">Reference proteome</keyword>
<evidence type="ECO:0000313" key="2">
    <source>
        <dbReference type="EMBL" id="KAK2649480.1"/>
    </source>
</evidence>
<evidence type="ECO:0000313" key="3">
    <source>
        <dbReference type="Proteomes" id="UP001280121"/>
    </source>
</evidence>
<organism evidence="2 3">
    <name type="scientific">Dipteronia dyeriana</name>
    <dbReference type="NCBI Taxonomy" id="168575"/>
    <lineage>
        <taxon>Eukaryota</taxon>
        <taxon>Viridiplantae</taxon>
        <taxon>Streptophyta</taxon>
        <taxon>Embryophyta</taxon>
        <taxon>Tracheophyta</taxon>
        <taxon>Spermatophyta</taxon>
        <taxon>Magnoliopsida</taxon>
        <taxon>eudicotyledons</taxon>
        <taxon>Gunneridae</taxon>
        <taxon>Pentapetalae</taxon>
        <taxon>rosids</taxon>
        <taxon>malvids</taxon>
        <taxon>Sapindales</taxon>
        <taxon>Sapindaceae</taxon>
        <taxon>Hippocastanoideae</taxon>
        <taxon>Acereae</taxon>
        <taxon>Dipteronia</taxon>
    </lineage>
</organism>
<protein>
    <recommendedName>
        <fullName evidence="1">Transposase MuDR plant domain-containing protein</fullName>
    </recommendedName>
</protein>